<protein>
    <recommendedName>
        <fullName evidence="5">SURF1-like protein</fullName>
    </recommendedName>
</protein>
<feature type="transmembrane region" description="Helical" evidence="5">
    <location>
        <begin position="262"/>
        <end position="281"/>
    </location>
</feature>
<comment type="subcellular location">
    <subcellularLocation>
        <location evidence="1">Membrane</location>
    </subcellularLocation>
    <subcellularLocation>
        <location evidence="5">Mitochondrion inner membrane</location>
        <topology evidence="5">Multi-pass membrane protein</topology>
    </subcellularLocation>
</comment>
<accession>A0AAW1Q027</accession>
<keyword evidence="2 5" id="KW-0812">Transmembrane</keyword>
<dbReference type="GO" id="GO:0005743">
    <property type="term" value="C:mitochondrial inner membrane"/>
    <property type="evidence" value="ECO:0007669"/>
    <property type="project" value="UniProtKB-SubCell"/>
</dbReference>
<comment type="function">
    <text evidence="5">Probably involved in the biogenesis of the COX complex.</text>
</comment>
<dbReference type="AlphaFoldDB" id="A0AAW1Q027"/>
<comment type="similarity">
    <text evidence="5">Belongs to the SURF1 family.</text>
</comment>
<evidence type="ECO:0000256" key="2">
    <source>
        <dbReference type="ARBA" id="ARBA00022692"/>
    </source>
</evidence>
<dbReference type="EMBL" id="JALJOR010000006">
    <property type="protein sequence ID" value="KAK9815229.1"/>
    <property type="molecule type" value="Genomic_DNA"/>
</dbReference>
<keyword evidence="7" id="KW-1185">Reference proteome</keyword>
<name>A0AAW1Q027_9CHLO</name>
<sequence length="288" mass="32168">MQRRFKALQLISLKERAGQEHQQKQGRSSAYGWVLLVPAAIAGFLGCWQVNRRQWKQELLQRRTAALQAEPVDILQAVDVPEEYTRVTCRGELQHDKSVFLGPRPRTVMGTSTPGYVVITPLRAPDWGRAVLVARGWAPAEWRDDASLRQRSEPAGEVQVTGVVRGSENRSSFVPDNQPERGAWYWIDVPALAHACGLPSDTPLVEVMTAEPAEPARSAVPTSMDVLAMRTSVPHVEEQYPLAKPAADLLQFSVMPDDHRNYALIWFSLAGITLPLALRAVKQRRVPR</sequence>
<dbReference type="PANTHER" id="PTHR23427:SF2">
    <property type="entry name" value="SURFEIT LOCUS PROTEIN 1"/>
    <property type="match status" value="1"/>
</dbReference>
<evidence type="ECO:0000256" key="4">
    <source>
        <dbReference type="ARBA" id="ARBA00023136"/>
    </source>
</evidence>
<dbReference type="InterPro" id="IPR002994">
    <property type="entry name" value="Surf1/Shy1"/>
</dbReference>
<proteinExistence type="inferred from homology"/>
<keyword evidence="3 5" id="KW-1133">Transmembrane helix</keyword>
<evidence type="ECO:0000313" key="7">
    <source>
        <dbReference type="Proteomes" id="UP001489004"/>
    </source>
</evidence>
<dbReference type="CDD" id="cd06662">
    <property type="entry name" value="SURF1"/>
    <property type="match status" value="1"/>
</dbReference>
<dbReference type="PROSITE" id="PS50895">
    <property type="entry name" value="SURF1"/>
    <property type="match status" value="1"/>
</dbReference>
<gene>
    <name evidence="6" type="ORF">WJX72_000329</name>
</gene>
<feature type="transmembrane region" description="Helical" evidence="5">
    <location>
        <begin position="30"/>
        <end position="51"/>
    </location>
</feature>
<keyword evidence="5" id="KW-0999">Mitochondrion inner membrane</keyword>
<dbReference type="InterPro" id="IPR045214">
    <property type="entry name" value="Surf1/Surf4"/>
</dbReference>
<reference evidence="6 7" key="1">
    <citation type="journal article" date="2024" name="Nat. Commun.">
        <title>Phylogenomics reveals the evolutionary origins of lichenization in chlorophyte algae.</title>
        <authorList>
            <person name="Puginier C."/>
            <person name="Libourel C."/>
            <person name="Otte J."/>
            <person name="Skaloud P."/>
            <person name="Haon M."/>
            <person name="Grisel S."/>
            <person name="Petersen M."/>
            <person name="Berrin J.G."/>
            <person name="Delaux P.M."/>
            <person name="Dal Grande F."/>
            <person name="Keller J."/>
        </authorList>
    </citation>
    <scope>NUCLEOTIDE SEQUENCE [LARGE SCALE GENOMIC DNA]</scope>
    <source>
        <strain evidence="6 7">SAG 2043</strain>
    </source>
</reference>
<evidence type="ECO:0000313" key="6">
    <source>
        <dbReference type="EMBL" id="KAK9815229.1"/>
    </source>
</evidence>
<evidence type="ECO:0000256" key="1">
    <source>
        <dbReference type="ARBA" id="ARBA00004370"/>
    </source>
</evidence>
<dbReference type="Pfam" id="PF02104">
    <property type="entry name" value="SURF1"/>
    <property type="match status" value="1"/>
</dbReference>
<keyword evidence="4 5" id="KW-0472">Membrane</keyword>
<keyword evidence="5" id="KW-0496">Mitochondrion</keyword>
<organism evidence="6 7">
    <name type="scientific">[Myrmecia] bisecta</name>
    <dbReference type="NCBI Taxonomy" id="41462"/>
    <lineage>
        <taxon>Eukaryota</taxon>
        <taxon>Viridiplantae</taxon>
        <taxon>Chlorophyta</taxon>
        <taxon>core chlorophytes</taxon>
        <taxon>Trebouxiophyceae</taxon>
        <taxon>Trebouxiales</taxon>
        <taxon>Trebouxiaceae</taxon>
        <taxon>Myrmecia</taxon>
    </lineage>
</organism>
<comment type="caution">
    <text evidence="6">The sequence shown here is derived from an EMBL/GenBank/DDBJ whole genome shotgun (WGS) entry which is preliminary data.</text>
</comment>
<dbReference type="Proteomes" id="UP001489004">
    <property type="component" value="Unassembled WGS sequence"/>
</dbReference>
<dbReference type="PANTHER" id="PTHR23427">
    <property type="entry name" value="SURFEIT LOCUS PROTEIN"/>
    <property type="match status" value="1"/>
</dbReference>
<evidence type="ECO:0000256" key="5">
    <source>
        <dbReference type="RuleBase" id="RU363076"/>
    </source>
</evidence>
<evidence type="ECO:0000256" key="3">
    <source>
        <dbReference type="ARBA" id="ARBA00022989"/>
    </source>
</evidence>